<evidence type="ECO:0000313" key="3">
    <source>
        <dbReference type="Proteomes" id="UP001500936"/>
    </source>
</evidence>
<feature type="transmembrane region" description="Helical" evidence="1">
    <location>
        <begin position="70"/>
        <end position="91"/>
    </location>
</feature>
<dbReference type="InterPro" id="IPR025495">
    <property type="entry name" value="DUF4386"/>
</dbReference>
<protein>
    <submittedName>
        <fullName evidence="2">DUF4386 domain-containing protein</fullName>
    </submittedName>
</protein>
<feature type="transmembrane region" description="Helical" evidence="1">
    <location>
        <begin position="35"/>
        <end position="58"/>
    </location>
</feature>
<keyword evidence="3" id="KW-1185">Reference proteome</keyword>
<dbReference type="Pfam" id="PF14329">
    <property type="entry name" value="DUF4386"/>
    <property type="match status" value="1"/>
</dbReference>
<evidence type="ECO:0000256" key="1">
    <source>
        <dbReference type="SAM" id="Phobius"/>
    </source>
</evidence>
<keyword evidence="1" id="KW-0472">Membrane</keyword>
<dbReference type="EMBL" id="BAABHB010000001">
    <property type="protein sequence ID" value="GAA4396840.1"/>
    <property type="molecule type" value="Genomic_DNA"/>
</dbReference>
<sequence length="210" mass="22789">MAIAAGYAYGYVYGSLVVQDSPEATLDNIRSSLRMFIGGIIGWVAIFVLDILAAWGLYRFLKEVNPRLSLATAVVRIVYAFVLGAAILHLFTVVDLAENTPSAAPLMNELKAFESIWSKGLIIFGVHLFGLGVLTIQARHIPTIFGGLLIFAGLCYSGIHLAREVATSYQDQLVKIEMVLSLPMALAEVGFAFWLILKGGKRDVVTSAHS</sequence>
<feature type="transmembrane region" description="Helical" evidence="1">
    <location>
        <begin position="141"/>
        <end position="159"/>
    </location>
</feature>
<keyword evidence="1" id="KW-1133">Transmembrane helix</keyword>
<organism evidence="2 3">
    <name type="scientific">Nibrella viscosa</name>
    <dbReference type="NCBI Taxonomy" id="1084524"/>
    <lineage>
        <taxon>Bacteria</taxon>
        <taxon>Pseudomonadati</taxon>
        <taxon>Bacteroidota</taxon>
        <taxon>Cytophagia</taxon>
        <taxon>Cytophagales</taxon>
        <taxon>Spirosomataceae</taxon>
        <taxon>Nibrella</taxon>
    </lineage>
</organism>
<feature type="transmembrane region" description="Helical" evidence="1">
    <location>
        <begin position="179"/>
        <end position="197"/>
    </location>
</feature>
<gene>
    <name evidence="2" type="ORF">GCM10023187_05430</name>
</gene>
<evidence type="ECO:0000313" key="2">
    <source>
        <dbReference type="EMBL" id="GAA4396840.1"/>
    </source>
</evidence>
<name>A0ABP8JWJ5_9BACT</name>
<reference evidence="3" key="1">
    <citation type="journal article" date="2019" name="Int. J. Syst. Evol. Microbiol.">
        <title>The Global Catalogue of Microorganisms (GCM) 10K type strain sequencing project: providing services to taxonomists for standard genome sequencing and annotation.</title>
        <authorList>
            <consortium name="The Broad Institute Genomics Platform"/>
            <consortium name="The Broad Institute Genome Sequencing Center for Infectious Disease"/>
            <person name="Wu L."/>
            <person name="Ma J."/>
        </authorList>
    </citation>
    <scope>NUCLEOTIDE SEQUENCE [LARGE SCALE GENOMIC DNA]</scope>
    <source>
        <strain evidence="3">JCM 17925</strain>
    </source>
</reference>
<comment type="caution">
    <text evidence="2">The sequence shown here is derived from an EMBL/GenBank/DDBJ whole genome shotgun (WGS) entry which is preliminary data.</text>
</comment>
<dbReference type="Proteomes" id="UP001500936">
    <property type="component" value="Unassembled WGS sequence"/>
</dbReference>
<keyword evidence="1" id="KW-0812">Transmembrane</keyword>
<proteinExistence type="predicted"/>
<accession>A0ABP8JWJ5</accession>
<feature type="transmembrane region" description="Helical" evidence="1">
    <location>
        <begin position="116"/>
        <end position="134"/>
    </location>
</feature>